<protein>
    <submittedName>
        <fullName evidence="1">Uncharacterized protein</fullName>
    </submittedName>
</protein>
<name>A0A5E4YH19_9BURK</name>
<proteinExistence type="predicted"/>
<dbReference type="AlphaFoldDB" id="A0A5E4YH19"/>
<dbReference type="EMBL" id="CABPRU010000016">
    <property type="protein sequence ID" value="VVE48126.1"/>
    <property type="molecule type" value="Genomic_DNA"/>
</dbReference>
<organism evidence="1 2">
    <name type="scientific">Pandoraea terrigena</name>
    <dbReference type="NCBI Taxonomy" id="2508292"/>
    <lineage>
        <taxon>Bacteria</taxon>
        <taxon>Pseudomonadati</taxon>
        <taxon>Pseudomonadota</taxon>
        <taxon>Betaproteobacteria</taxon>
        <taxon>Burkholderiales</taxon>
        <taxon>Burkholderiaceae</taxon>
        <taxon>Pandoraea</taxon>
    </lineage>
</organism>
<evidence type="ECO:0000313" key="1">
    <source>
        <dbReference type="EMBL" id="VVE48126.1"/>
    </source>
</evidence>
<evidence type="ECO:0000313" key="2">
    <source>
        <dbReference type="Proteomes" id="UP000334380"/>
    </source>
</evidence>
<accession>A0A5E4YH19</accession>
<reference evidence="1 2" key="1">
    <citation type="submission" date="2019-08" db="EMBL/GenBank/DDBJ databases">
        <authorList>
            <person name="Peeters C."/>
        </authorList>
    </citation>
    <scope>NUCLEOTIDE SEQUENCE [LARGE SCALE GENOMIC DNA]</scope>
    <source>
        <strain evidence="1 2">LMG 31013</strain>
    </source>
</reference>
<sequence length="45" mass="4614">MPAIGTRVPVQCGTACHALRPAATGCEAHGAAGIPRPTHYNDSTR</sequence>
<keyword evidence="2" id="KW-1185">Reference proteome</keyword>
<dbReference type="Proteomes" id="UP000334380">
    <property type="component" value="Unassembled WGS sequence"/>
</dbReference>
<gene>
    <name evidence="1" type="ORF">PTE31013_04551</name>
</gene>